<dbReference type="EMBL" id="QGNW01001579">
    <property type="protein sequence ID" value="RVW36236.1"/>
    <property type="molecule type" value="Genomic_DNA"/>
</dbReference>
<evidence type="ECO:0000313" key="2">
    <source>
        <dbReference type="EMBL" id="RVW36236.1"/>
    </source>
</evidence>
<accession>A0A438DLC1</accession>
<gene>
    <name evidence="2" type="ORF">CK203_095797</name>
</gene>
<feature type="transmembrane region" description="Helical" evidence="1">
    <location>
        <begin position="35"/>
        <end position="56"/>
    </location>
</feature>
<keyword evidence="1" id="KW-0812">Transmembrane</keyword>
<reference evidence="2 3" key="1">
    <citation type="journal article" date="2018" name="PLoS Genet.">
        <title>Population sequencing reveals clonal diversity and ancestral inbreeding in the grapevine cultivar Chardonnay.</title>
        <authorList>
            <person name="Roach M.J."/>
            <person name="Johnson D.L."/>
            <person name="Bohlmann J."/>
            <person name="van Vuuren H.J."/>
            <person name="Jones S.J."/>
            <person name="Pretorius I.S."/>
            <person name="Schmidt S.A."/>
            <person name="Borneman A.R."/>
        </authorList>
    </citation>
    <scope>NUCLEOTIDE SEQUENCE [LARGE SCALE GENOMIC DNA]</scope>
    <source>
        <strain evidence="3">cv. Chardonnay</strain>
        <tissue evidence="2">Leaf</tissue>
    </source>
</reference>
<keyword evidence="1" id="KW-1133">Transmembrane helix</keyword>
<name>A0A438DLC1_VITVI</name>
<sequence length="116" mass="13279">MEWGYGRQLGMDGRLSKIKLAFMLAHGVSLYKRCLGGLMFGMVVVGVLVKSFYSLASRRAKPFPRSTIWNSWAPRRARFFAWEATWAKILLLYAFFGPFGGREIGEPLRIVKAWTK</sequence>
<organism evidence="2 3">
    <name type="scientific">Vitis vinifera</name>
    <name type="common">Grape</name>
    <dbReference type="NCBI Taxonomy" id="29760"/>
    <lineage>
        <taxon>Eukaryota</taxon>
        <taxon>Viridiplantae</taxon>
        <taxon>Streptophyta</taxon>
        <taxon>Embryophyta</taxon>
        <taxon>Tracheophyta</taxon>
        <taxon>Spermatophyta</taxon>
        <taxon>Magnoliopsida</taxon>
        <taxon>eudicotyledons</taxon>
        <taxon>Gunneridae</taxon>
        <taxon>Pentapetalae</taxon>
        <taxon>rosids</taxon>
        <taxon>Vitales</taxon>
        <taxon>Vitaceae</taxon>
        <taxon>Viteae</taxon>
        <taxon>Vitis</taxon>
    </lineage>
</organism>
<keyword evidence="1" id="KW-0472">Membrane</keyword>
<evidence type="ECO:0000313" key="3">
    <source>
        <dbReference type="Proteomes" id="UP000288805"/>
    </source>
</evidence>
<comment type="caution">
    <text evidence="2">The sequence shown here is derived from an EMBL/GenBank/DDBJ whole genome shotgun (WGS) entry which is preliminary data.</text>
</comment>
<protein>
    <submittedName>
        <fullName evidence="2">Uncharacterized protein</fullName>
    </submittedName>
</protein>
<feature type="transmembrane region" description="Helical" evidence="1">
    <location>
        <begin position="77"/>
        <end position="96"/>
    </location>
</feature>
<proteinExistence type="predicted"/>
<evidence type="ECO:0000256" key="1">
    <source>
        <dbReference type="SAM" id="Phobius"/>
    </source>
</evidence>
<dbReference type="Proteomes" id="UP000288805">
    <property type="component" value="Unassembled WGS sequence"/>
</dbReference>
<dbReference type="AlphaFoldDB" id="A0A438DLC1"/>